<dbReference type="PROSITE" id="PS00136">
    <property type="entry name" value="SUBTILASE_ASP"/>
    <property type="match status" value="1"/>
</dbReference>
<dbReference type="InterPro" id="IPR036852">
    <property type="entry name" value="Peptidase_S8/S53_dom_sf"/>
</dbReference>
<evidence type="ECO:0000256" key="4">
    <source>
        <dbReference type="PROSITE-ProRule" id="PRU01240"/>
    </source>
</evidence>
<feature type="region of interest" description="Disordered" evidence="5">
    <location>
        <begin position="691"/>
        <end position="761"/>
    </location>
</feature>
<feature type="compositionally biased region" description="Basic and acidic residues" evidence="5">
    <location>
        <begin position="345"/>
        <end position="381"/>
    </location>
</feature>
<dbReference type="GO" id="GO:0006508">
    <property type="term" value="P:proteolysis"/>
    <property type="evidence" value="ECO:0007669"/>
    <property type="project" value="UniProtKB-KW"/>
</dbReference>
<accession>L2G1X3</accession>
<dbReference type="EMBL" id="KB020726">
    <property type="protein sequence ID" value="ELA32008.1"/>
    <property type="molecule type" value="Genomic_DNA"/>
</dbReference>
<dbReference type="InterPro" id="IPR023827">
    <property type="entry name" value="Peptidase_S8_Asp-AS"/>
</dbReference>
<keyword evidence="1 4" id="KW-0645">Protease</keyword>
<evidence type="ECO:0000256" key="5">
    <source>
        <dbReference type="SAM" id="MobiDB-lite"/>
    </source>
</evidence>
<evidence type="ECO:0000259" key="6">
    <source>
        <dbReference type="Pfam" id="PF00082"/>
    </source>
</evidence>
<comment type="similarity">
    <text evidence="4">Belongs to the peptidase S8 family.</text>
</comment>
<evidence type="ECO:0000313" key="7">
    <source>
        <dbReference type="EMBL" id="ELA32008.1"/>
    </source>
</evidence>
<feature type="compositionally biased region" description="Basic and acidic residues" evidence="5">
    <location>
        <begin position="291"/>
        <end position="303"/>
    </location>
</feature>
<evidence type="ECO:0000256" key="3">
    <source>
        <dbReference type="ARBA" id="ARBA00022825"/>
    </source>
</evidence>
<dbReference type="GO" id="GO:0004252">
    <property type="term" value="F:serine-type endopeptidase activity"/>
    <property type="evidence" value="ECO:0007669"/>
    <property type="project" value="UniProtKB-UniRule"/>
</dbReference>
<dbReference type="InterPro" id="IPR000209">
    <property type="entry name" value="Peptidase_S8/S53_dom"/>
</dbReference>
<dbReference type="SUPFAM" id="SSF52743">
    <property type="entry name" value="Subtilisin-like"/>
    <property type="match status" value="1"/>
</dbReference>
<protein>
    <submittedName>
        <fullName evidence="7">Intracellular serine protease</fullName>
    </submittedName>
</protein>
<evidence type="ECO:0000256" key="2">
    <source>
        <dbReference type="ARBA" id="ARBA00022801"/>
    </source>
</evidence>
<feature type="compositionally biased region" description="Polar residues" evidence="5">
    <location>
        <begin position="279"/>
        <end position="288"/>
    </location>
</feature>
<sequence>MPDSEDSDLGDDFSDEEDAQITERRDEAIAELKALKSEPSQATIDKFWDDYADVVALKSDNTTFFHEIVQEVGKRQKQNGVDAASIRPLFMVLVKKLPKLLEETDNNGETPLYSAINYRKPKTWRLVKYTLQCCDNNECVKKHVINSLKHLGGRGGQACLNLAFEHEVSDSVLRSLVSIANAEVLELVDSSKKTPFLHAVQYEQCDENRVKLIRLLLDKDMEIIDRHRTRDNPRPRVTTFLDLKYSKGGSAEYSVYGEHERTRRIHLGNVKFGKDQEPTTRTVRNELQNPKAKDLNPDSKVNESSKSMSTHSKKLKDQTTGDQDSGSRPIVQDREQLKVALTSATDEKQRFRQEKRREHRQDKATEQDVSRVEVLRGRPEVVDEATGNQSGAQASSDIKSNRAANTSLKRTNTSNPTTHGPKTTEKKPSPSVKAKAEPGVLAENSEKIREMLKLHYMRTRDVDRATSFLYGKNVQDVHICFEYVGPRAIKDHEFITRFGRDPDSGLKFDEVLSHVKFPPVTVERTDRGRHDMEFFFNWLYDKGVRRILEVDVDDRVGTDHGENDCNDMPHSDESIQKSLQKIVVEHLNWRKTDLDPQVICQVSSHTEGQRLNSTDNDCVPRISNNLREVTLQWSGNNTALRAWSEPEGLLQLPNLEIVNLDLVSSSHIYDNGSYTRKRLQEFQDRLNPHAVTKKTTLSSAEPESVTSQGSASSSKQENSLGGSEPPKKRTITVNLPESRKEVKRPPASGDRRETSEEGLPDDEHEWITSVGEFSSIMWGLWNSTLRSCQERLKASKANSSAAVNGAQLLQSLGKPVTVALIDDGVYSFDPAFSNRVIEGKTFDYHDGWIGHHYDSARGHGTEMAKLICKVCPMAEIYSIRLKTETGQDGQPTIDATSAGLAIDAALEKNASIISMSWTIPKPVEASKKRFLDGILRKACQRNVLLFCSPPDSVTKNTEGQYPWAYEPESIFLIGAAHSDGTPYNRAGKKVNFIFPGVNVNLGNGSNQRSRLTKGTTLNKEATGSSIATALAAGLAALIMCCFKTSAIHLIAESIQQDKSYSSSSARVSPDHVEKMSRHETMEAAFTRIGNTGTNKFVQVWKMLPPGNAFFDEDSTEDEKMRCVIDFCTSIYSHT</sequence>
<feature type="region of interest" description="Disordered" evidence="5">
    <location>
        <begin position="268"/>
        <end position="439"/>
    </location>
</feature>
<keyword evidence="2 4" id="KW-0378">Hydrolase</keyword>
<name>L2G1X3_COLFN</name>
<proteinExistence type="inferred from homology"/>
<dbReference type="STRING" id="1213859.L2G1X3"/>
<feature type="active site" description="Charge relay system" evidence="4">
    <location>
        <position position="822"/>
    </location>
</feature>
<dbReference type="Gene3D" id="3.40.50.200">
    <property type="entry name" value="Peptidase S8/S53 domain"/>
    <property type="match status" value="1"/>
</dbReference>
<dbReference type="Pfam" id="PF00082">
    <property type="entry name" value="Peptidase_S8"/>
    <property type="match status" value="1"/>
</dbReference>
<dbReference type="InterPro" id="IPR015500">
    <property type="entry name" value="Peptidase_S8_subtilisin-rel"/>
</dbReference>
<feature type="compositionally biased region" description="Polar residues" evidence="5">
    <location>
        <begin position="386"/>
        <end position="421"/>
    </location>
</feature>
<evidence type="ECO:0000256" key="1">
    <source>
        <dbReference type="ARBA" id="ARBA00022670"/>
    </source>
</evidence>
<dbReference type="HOGENOM" id="CLU_006016_0_1_1"/>
<dbReference type="PROSITE" id="PS51892">
    <property type="entry name" value="SUBTILASE"/>
    <property type="match status" value="1"/>
</dbReference>
<dbReference type="AlphaFoldDB" id="L2G1X3"/>
<dbReference type="PRINTS" id="PR00723">
    <property type="entry name" value="SUBTILISIN"/>
</dbReference>
<gene>
    <name evidence="7" type="ORF">CGGC5_7925</name>
</gene>
<feature type="domain" description="Peptidase S8/S53" evidence="6">
    <location>
        <begin position="813"/>
        <end position="1040"/>
    </location>
</feature>
<feature type="compositionally biased region" description="Polar residues" evidence="5">
    <location>
        <begin position="693"/>
        <end position="721"/>
    </location>
</feature>
<dbReference type="InterPro" id="IPR036770">
    <property type="entry name" value="Ankyrin_rpt-contain_sf"/>
</dbReference>
<feature type="active site" description="Charge relay system" evidence="4">
    <location>
        <position position="859"/>
    </location>
</feature>
<keyword evidence="3 4" id="KW-0720">Serine protease</keyword>
<feature type="active site" description="Charge relay system" evidence="4">
    <location>
        <position position="1025"/>
    </location>
</feature>
<feature type="region of interest" description="Disordered" evidence="5">
    <location>
        <begin position="1"/>
        <end position="22"/>
    </location>
</feature>
<feature type="compositionally biased region" description="Acidic residues" evidence="5">
    <location>
        <begin position="1"/>
        <end position="20"/>
    </location>
</feature>
<organism evidence="7">
    <name type="scientific">Colletotrichum fructicola (strain Nara gc5)</name>
    <name type="common">Anthracnose fungus</name>
    <name type="synonym">Colletotrichum gloeosporioides (strain Nara gc5)</name>
    <dbReference type="NCBI Taxonomy" id="1213859"/>
    <lineage>
        <taxon>Eukaryota</taxon>
        <taxon>Fungi</taxon>
        <taxon>Dikarya</taxon>
        <taxon>Ascomycota</taxon>
        <taxon>Pezizomycotina</taxon>
        <taxon>Sordariomycetes</taxon>
        <taxon>Hypocreomycetidae</taxon>
        <taxon>Glomerellales</taxon>
        <taxon>Glomerellaceae</taxon>
        <taxon>Colletotrichum</taxon>
        <taxon>Colletotrichum gloeosporioides species complex</taxon>
    </lineage>
</organism>
<dbReference type="Gene3D" id="1.25.40.20">
    <property type="entry name" value="Ankyrin repeat-containing domain"/>
    <property type="match status" value="1"/>
</dbReference>
<reference evidence="7" key="1">
    <citation type="submission" date="2012-08" db="EMBL/GenBank/DDBJ databases">
        <title>Genome analysis of Colletotrichum orbiculare and Colletotrichum fructicola.</title>
        <authorList>
            <person name="Gan P.H.P."/>
            <person name="Ikeda K."/>
            <person name="Irieda H."/>
            <person name="Narusaka M."/>
            <person name="O'Connell R.J."/>
            <person name="Narusaka Y."/>
            <person name="Takano Y."/>
            <person name="Kubo Y."/>
            <person name="Shirasu K."/>
        </authorList>
    </citation>
    <scope>NUCLEOTIDE SEQUENCE</scope>
    <source>
        <strain evidence="7">Nara gc5</strain>
    </source>
</reference>
<feature type="compositionally biased region" description="Basic and acidic residues" evidence="5">
    <location>
        <begin position="737"/>
        <end position="755"/>
    </location>
</feature>